<keyword evidence="3" id="KW-1185">Reference proteome</keyword>
<comment type="caution">
    <text evidence="2">The sequence shown here is derived from an EMBL/GenBank/DDBJ whole genome shotgun (WGS) entry which is preliminary data.</text>
</comment>
<dbReference type="Pfam" id="PF20208">
    <property type="entry name" value="ARPP-1"/>
    <property type="match status" value="1"/>
</dbReference>
<evidence type="ECO:0000313" key="2">
    <source>
        <dbReference type="EMBL" id="OWK36362.1"/>
    </source>
</evidence>
<organism evidence="2 3">
    <name type="scientific">Fimbriiglobus ruber</name>
    <dbReference type="NCBI Taxonomy" id="1908690"/>
    <lineage>
        <taxon>Bacteria</taxon>
        <taxon>Pseudomonadati</taxon>
        <taxon>Planctomycetota</taxon>
        <taxon>Planctomycetia</taxon>
        <taxon>Gemmatales</taxon>
        <taxon>Gemmataceae</taxon>
        <taxon>Fimbriiglobus</taxon>
    </lineage>
</organism>
<evidence type="ECO:0000259" key="1">
    <source>
        <dbReference type="Pfam" id="PF20208"/>
    </source>
</evidence>
<gene>
    <name evidence="2" type="ORF">FRUB_08925</name>
</gene>
<dbReference type="InterPro" id="IPR046699">
    <property type="entry name" value="ARPP-1"/>
</dbReference>
<reference evidence="3" key="1">
    <citation type="submission" date="2017-06" db="EMBL/GenBank/DDBJ databases">
        <title>Genome analysis of Fimbriiglobus ruber SP5, the first member of the order Planctomycetales with confirmed chitinolytic capability.</title>
        <authorList>
            <person name="Ravin N.V."/>
            <person name="Rakitin A.L."/>
            <person name="Ivanova A.A."/>
            <person name="Beletsky A.V."/>
            <person name="Kulichevskaya I.S."/>
            <person name="Mardanov A.V."/>
            <person name="Dedysh S.N."/>
        </authorList>
    </citation>
    <scope>NUCLEOTIDE SEQUENCE [LARGE SCALE GENOMIC DNA]</scope>
    <source>
        <strain evidence="3">SP5</strain>
    </source>
</reference>
<dbReference type="AlphaFoldDB" id="A0A225D4E6"/>
<proteinExistence type="predicted"/>
<feature type="domain" description="ARG and Rhodanese-Phosphatase-superfamily-associated" evidence="1">
    <location>
        <begin position="14"/>
        <end position="284"/>
    </location>
</feature>
<accession>A0A225D4E6</accession>
<dbReference type="Proteomes" id="UP000214646">
    <property type="component" value="Unassembled WGS sequence"/>
</dbReference>
<name>A0A225D4E6_9BACT</name>
<sequence length="458" mass="48951">MTSAAAAPTKVSGYDITGPFTHDNLTIFLLHGPDTLPERPIAMLDEALAKKTFVVHETGTVNELQVENLSTDEDVLIQPGDIVKGGRQDRLIAAAVLVPAKSGKLAVPSFCVEQGRWQQRGVEQAGSFAANLNLAAGKDLRNAALVNGRQTEVWANVQTLQAKLSANVAKPVANAQSPTSLQLALEDTSVLERLKAYESVLAPVVRAERPPVGYVVAVNGKVTGAEVYGSSVVMAKAWPKALKAAAVEALAEWEAGVASRVPGAVVARAFLADTERGADERQADERQLATVSDLAWMLNTGSVVGDATVAYRDNVVAEGQALRQSLPLLSEFQRDELLVPNRNVGTAIAQTAANQVNTPVLNRAEQTFLAGVYYERRDAVLQRPIQSQVNPERNPVMNSTIVYHTRLAGRANVNLNNASVTAPAPVSVNRVQGKGGVMVESRDRNNPSVVIHRSFIAK</sequence>
<evidence type="ECO:0000313" key="3">
    <source>
        <dbReference type="Proteomes" id="UP000214646"/>
    </source>
</evidence>
<protein>
    <recommendedName>
        <fullName evidence="1">ARG and Rhodanese-Phosphatase-superfamily-associated domain-containing protein</fullName>
    </recommendedName>
</protein>
<dbReference type="EMBL" id="NIDE01000017">
    <property type="protein sequence ID" value="OWK36362.1"/>
    <property type="molecule type" value="Genomic_DNA"/>
</dbReference>